<evidence type="ECO:0000256" key="4">
    <source>
        <dbReference type="PROSITE-ProRule" id="PRU00134"/>
    </source>
</evidence>
<keyword evidence="7" id="KW-1185">Reference proteome</keyword>
<dbReference type="AlphaFoldDB" id="A0AAW1QAJ5"/>
<dbReference type="PROSITE" id="PS50865">
    <property type="entry name" value="ZF_MYND_2"/>
    <property type="match status" value="1"/>
</dbReference>
<feature type="domain" description="MYND-type" evidence="5">
    <location>
        <begin position="57"/>
        <end position="118"/>
    </location>
</feature>
<accession>A0AAW1QAJ5</accession>
<dbReference type="Proteomes" id="UP001489004">
    <property type="component" value="Unassembled WGS sequence"/>
</dbReference>
<keyword evidence="2 4" id="KW-0863">Zinc-finger</keyword>
<comment type="caution">
    <text evidence="6">The sequence shown here is derived from an EMBL/GenBank/DDBJ whole genome shotgun (WGS) entry which is preliminary data.</text>
</comment>
<protein>
    <recommendedName>
        <fullName evidence="5">MYND-type domain-containing protein</fullName>
    </recommendedName>
</protein>
<evidence type="ECO:0000313" key="7">
    <source>
        <dbReference type="Proteomes" id="UP001489004"/>
    </source>
</evidence>
<evidence type="ECO:0000256" key="2">
    <source>
        <dbReference type="ARBA" id="ARBA00022771"/>
    </source>
</evidence>
<dbReference type="Pfam" id="PF01753">
    <property type="entry name" value="zf-MYND"/>
    <property type="match status" value="1"/>
</dbReference>
<sequence>MNFLQVDELPSDQLKRFFVHMAALIWFCRLLQAMYNSEVKPRRCILFDWSKRRTCNNLSCPVNAPWRTTPPDSRMGFEGFESFKAAGLKLRKCSGCEQAWYCSAACQKKRWKQHKLFCKTLKQAADEHGSRAWPPAAPPLVKRSELPDVPGFLLRPGNLGPDVEFTAEGHLADLMAVRRGGAMSTDLFMAGLIMATIDAQTRILFAQGLTRAQAKELSIVGMEAGVNAAGLPNAKSPFVAQVVERYMVKAWTNMNPEHVKVLEYTVEQAEAEQHTLAAQVAVANAEQAEAAEEGPT</sequence>
<keyword evidence="1" id="KW-0479">Metal-binding</keyword>
<dbReference type="InterPro" id="IPR002893">
    <property type="entry name" value="Znf_MYND"/>
</dbReference>
<evidence type="ECO:0000256" key="1">
    <source>
        <dbReference type="ARBA" id="ARBA00022723"/>
    </source>
</evidence>
<dbReference type="Gene3D" id="6.10.140.2220">
    <property type="match status" value="1"/>
</dbReference>
<name>A0AAW1QAJ5_9CHLO</name>
<evidence type="ECO:0000259" key="5">
    <source>
        <dbReference type="PROSITE" id="PS50865"/>
    </source>
</evidence>
<reference evidence="6 7" key="1">
    <citation type="journal article" date="2024" name="Nat. Commun.">
        <title>Phylogenomics reveals the evolutionary origins of lichenization in chlorophyte algae.</title>
        <authorList>
            <person name="Puginier C."/>
            <person name="Libourel C."/>
            <person name="Otte J."/>
            <person name="Skaloud P."/>
            <person name="Haon M."/>
            <person name="Grisel S."/>
            <person name="Petersen M."/>
            <person name="Berrin J.G."/>
            <person name="Delaux P.M."/>
            <person name="Dal Grande F."/>
            <person name="Keller J."/>
        </authorList>
    </citation>
    <scope>NUCLEOTIDE SEQUENCE [LARGE SCALE GENOMIC DNA]</scope>
    <source>
        <strain evidence="6 7">SAG 2043</strain>
    </source>
</reference>
<dbReference type="SUPFAM" id="SSF144232">
    <property type="entry name" value="HIT/MYND zinc finger-like"/>
    <property type="match status" value="1"/>
</dbReference>
<evidence type="ECO:0000256" key="3">
    <source>
        <dbReference type="ARBA" id="ARBA00022833"/>
    </source>
</evidence>
<keyword evidence="3" id="KW-0862">Zinc</keyword>
<gene>
    <name evidence="6" type="ORF">WJX72_005589</name>
</gene>
<organism evidence="6 7">
    <name type="scientific">[Myrmecia] bisecta</name>
    <dbReference type="NCBI Taxonomy" id="41462"/>
    <lineage>
        <taxon>Eukaryota</taxon>
        <taxon>Viridiplantae</taxon>
        <taxon>Chlorophyta</taxon>
        <taxon>core chlorophytes</taxon>
        <taxon>Trebouxiophyceae</taxon>
        <taxon>Trebouxiales</taxon>
        <taxon>Trebouxiaceae</taxon>
        <taxon>Myrmecia</taxon>
    </lineage>
</organism>
<proteinExistence type="predicted"/>
<dbReference type="EMBL" id="JALJOR010000004">
    <property type="protein sequence ID" value="KAK9818000.1"/>
    <property type="molecule type" value="Genomic_DNA"/>
</dbReference>
<dbReference type="GO" id="GO:0008270">
    <property type="term" value="F:zinc ion binding"/>
    <property type="evidence" value="ECO:0007669"/>
    <property type="project" value="UniProtKB-KW"/>
</dbReference>
<evidence type="ECO:0000313" key="6">
    <source>
        <dbReference type="EMBL" id="KAK9818000.1"/>
    </source>
</evidence>